<evidence type="ECO:0000256" key="1">
    <source>
        <dbReference type="ARBA" id="ARBA00009023"/>
    </source>
</evidence>
<dbReference type="GO" id="GO:0055085">
    <property type="term" value="P:transmembrane transport"/>
    <property type="evidence" value="ECO:0007669"/>
    <property type="project" value="InterPro"/>
</dbReference>
<sequence length="335" mass="37117">MKKISGLLFAAVVSLAANGAIAQEYVIKFSHVVAPGTPKGKAADLFAKMVNERMKGRVKVEVFPNSQLYNDNKVMEAMRLSDSKTTGIMAAPSLSKFVKFSRTIQAFDIPYLFNDIDDVHKLVDSPIMDKMTKPLERKGLKAISLWDNGMKVFSIRGDKPLKKVPDDFKGRKFRIQSSEVHAAMIKALGGIPQKLPFKEVYQALSQGVVDGQENAWSNVYSKKFYEVQDYITVSNHSYLGYMVVVSAEFWNNLPDDIRKELTAIMAEATAANRRFAAEADSGDRARIEAAGKAKVVELTPEELAQWRKAVAGVEGQFSKQIGTALLADIHKLLGH</sequence>
<organism evidence="5 6">
    <name type="scientific">Thiolapillus brandeum</name>
    <dbReference type="NCBI Taxonomy" id="1076588"/>
    <lineage>
        <taxon>Bacteria</taxon>
        <taxon>Pseudomonadati</taxon>
        <taxon>Pseudomonadota</taxon>
        <taxon>Gammaproteobacteria</taxon>
        <taxon>Chromatiales</taxon>
        <taxon>Sedimenticolaceae</taxon>
        <taxon>Thiolapillus</taxon>
    </lineage>
</organism>
<reference evidence="5 6" key="1">
    <citation type="journal article" date="2014" name="PLoS ONE">
        <title>Physiological and genomic features of a novel sulfur-oxidizing gammaproteobacterium belonging to a previously uncultivated symbiotic lineage isolated from a hydrothermal vent.</title>
        <authorList>
            <person name="Nunoura T."/>
            <person name="Takaki Y."/>
            <person name="Kazama H."/>
            <person name="Kakuta J."/>
            <person name="Shimamura S."/>
            <person name="Makita H."/>
            <person name="Hirai M."/>
            <person name="Miyazaki M."/>
            <person name="Takai K."/>
        </authorList>
    </citation>
    <scope>NUCLEOTIDE SEQUENCE [LARGE SCALE GENOMIC DNA]</scope>
    <source>
        <strain evidence="5 6">Hiromi1</strain>
    </source>
</reference>
<proteinExistence type="inferred from homology"/>
<dbReference type="InterPro" id="IPR038404">
    <property type="entry name" value="TRAP_DctP_sf"/>
</dbReference>
<evidence type="ECO:0000256" key="4">
    <source>
        <dbReference type="SAM" id="SignalP"/>
    </source>
</evidence>
<dbReference type="GO" id="GO:0030288">
    <property type="term" value="C:outer membrane-bounded periplasmic space"/>
    <property type="evidence" value="ECO:0007669"/>
    <property type="project" value="InterPro"/>
</dbReference>
<dbReference type="NCBIfam" id="NF037995">
    <property type="entry name" value="TRAP_S1"/>
    <property type="match status" value="1"/>
</dbReference>
<evidence type="ECO:0000313" key="5">
    <source>
        <dbReference type="EMBL" id="BAO45142.1"/>
    </source>
</evidence>
<comment type="similarity">
    <text evidence="1">Belongs to the bacterial solute-binding protein 7 family.</text>
</comment>
<accession>A0A7U6JIR2</accession>
<keyword evidence="3 4" id="KW-0732">Signal</keyword>
<dbReference type="EMBL" id="AP012273">
    <property type="protein sequence ID" value="BAO45142.1"/>
    <property type="molecule type" value="Genomic_DNA"/>
</dbReference>
<dbReference type="KEGG" id="tbn:TBH_C2231"/>
<feature type="chain" id="PRO_5030892539" evidence="4">
    <location>
        <begin position="23"/>
        <end position="335"/>
    </location>
</feature>
<protein>
    <submittedName>
        <fullName evidence="5">C4-dicarboxylate transporter, DctP subunit</fullName>
    </submittedName>
</protein>
<dbReference type="CDD" id="cd13674">
    <property type="entry name" value="PBP2_TRAP_SBP_like_1"/>
    <property type="match status" value="1"/>
</dbReference>
<evidence type="ECO:0000256" key="2">
    <source>
        <dbReference type="ARBA" id="ARBA00022448"/>
    </source>
</evidence>
<dbReference type="InterPro" id="IPR018389">
    <property type="entry name" value="DctP_fam"/>
</dbReference>
<dbReference type="PANTHER" id="PTHR33376">
    <property type="match status" value="1"/>
</dbReference>
<dbReference type="RefSeq" id="WP_041068476.1">
    <property type="nucleotide sequence ID" value="NZ_AP012273.1"/>
</dbReference>
<dbReference type="NCBIfam" id="TIGR00787">
    <property type="entry name" value="dctP"/>
    <property type="match status" value="1"/>
</dbReference>
<gene>
    <name evidence="5" type="ORF">TBH_C2231</name>
</gene>
<dbReference type="GO" id="GO:0015740">
    <property type="term" value="P:C4-dicarboxylate transport"/>
    <property type="evidence" value="ECO:0007669"/>
    <property type="project" value="TreeGrafter"/>
</dbReference>
<keyword evidence="6" id="KW-1185">Reference proteome</keyword>
<dbReference type="Pfam" id="PF03480">
    <property type="entry name" value="DctP"/>
    <property type="match status" value="1"/>
</dbReference>
<evidence type="ECO:0000313" key="6">
    <source>
        <dbReference type="Proteomes" id="UP000031631"/>
    </source>
</evidence>
<dbReference type="InterPro" id="IPR004682">
    <property type="entry name" value="TRAP_DctP"/>
</dbReference>
<dbReference type="AlphaFoldDB" id="A0A7U6JIR2"/>
<dbReference type="PANTHER" id="PTHR33376:SF7">
    <property type="entry name" value="C4-DICARBOXYLATE-BINDING PROTEIN DCTB"/>
    <property type="match status" value="1"/>
</dbReference>
<name>A0A7U6JIR2_9GAMM</name>
<keyword evidence="2" id="KW-0813">Transport</keyword>
<feature type="signal peptide" evidence="4">
    <location>
        <begin position="1"/>
        <end position="22"/>
    </location>
</feature>
<dbReference type="PIRSF" id="PIRSF006470">
    <property type="entry name" value="DctB"/>
    <property type="match status" value="1"/>
</dbReference>
<evidence type="ECO:0000256" key="3">
    <source>
        <dbReference type="ARBA" id="ARBA00022729"/>
    </source>
</evidence>
<dbReference type="Gene3D" id="3.40.190.170">
    <property type="entry name" value="Bacterial extracellular solute-binding protein, family 7"/>
    <property type="match status" value="1"/>
</dbReference>
<dbReference type="Proteomes" id="UP000031631">
    <property type="component" value="Chromosome"/>
</dbReference>